<dbReference type="Gene3D" id="1.10.10.10">
    <property type="entry name" value="Winged helix-like DNA-binding domain superfamily/Winged helix DNA-binding domain"/>
    <property type="match status" value="1"/>
</dbReference>
<keyword evidence="3" id="KW-0731">Sigma factor</keyword>
<evidence type="ECO:0000256" key="2">
    <source>
        <dbReference type="ARBA" id="ARBA00023015"/>
    </source>
</evidence>
<gene>
    <name evidence="7" type="primary">rpoE</name>
    <name evidence="7" type="ORF">PSDVSF_14750</name>
</gene>
<dbReference type="InterPro" id="IPR007627">
    <property type="entry name" value="RNA_pol_sigma70_r2"/>
</dbReference>
<dbReference type="Pfam" id="PF04542">
    <property type="entry name" value="Sigma70_r2"/>
    <property type="match status" value="1"/>
</dbReference>
<evidence type="ECO:0000256" key="4">
    <source>
        <dbReference type="ARBA" id="ARBA00023163"/>
    </source>
</evidence>
<dbReference type="Pfam" id="PF08281">
    <property type="entry name" value="Sigma70_r4_2"/>
    <property type="match status" value="1"/>
</dbReference>
<dbReference type="NCBIfam" id="TIGR02937">
    <property type="entry name" value="sigma70-ECF"/>
    <property type="match status" value="1"/>
</dbReference>
<dbReference type="RefSeq" id="WP_229595688.1">
    <property type="nucleotide sequence ID" value="NZ_AP024485.1"/>
</dbReference>
<feature type="domain" description="RNA polymerase sigma factor 70 region 4 type 2" evidence="6">
    <location>
        <begin position="131"/>
        <end position="183"/>
    </location>
</feature>
<dbReference type="CDD" id="cd06171">
    <property type="entry name" value="Sigma70_r4"/>
    <property type="match status" value="1"/>
</dbReference>
<name>A0ABM7P3K4_9BACT</name>
<dbReference type="InterPro" id="IPR013324">
    <property type="entry name" value="RNA_pol_sigma_r3/r4-like"/>
</dbReference>
<evidence type="ECO:0000256" key="1">
    <source>
        <dbReference type="ARBA" id="ARBA00010641"/>
    </source>
</evidence>
<protein>
    <submittedName>
        <fullName evidence="7">ECF RNA polymerase sigma-E factor</fullName>
    </submittedName>
</protein>
<evidence type="ECO:0000259" key="6">
    <source>
        <dbReference type="Pfam" id="PF08281"/>
    </source>
</evidence>
<dbReference type="EMBL" id="AP024485">
    <property type="protein sequence ID" value="BCS88233.1"/>
    <property type="molecule type" value="Genomic_DNA"/>
</dbReference>
<evidence type="ECO:0000313" key="8">
    <source>
        <dbReference type="Proteomes" id="UP001053296"/>
    </source>
</evidence>
<evidence type="ECO:0000256" key="3">
    <source>
        <dbReference type="ARBA" id="ARBA00023082"/>
    </source>
</evidence>
<comment type="similarity">
    <text evidence="1">Belongs to the sigma-70 factor family. ECF subfamily.</text>
</comment>
<keyword evidence="4" id="KW-0804">Transcription</keyword>
<reference evidence="7" key="1">
    <citation type="journal article" date="2022" name="Arch. Microbiol.">
        <title>Pseudodesulfovibrio sediminis sp. nov., a mesophilic and neutrophilic sulfate-reducing bacterium isolated from sediment of a brackish lake.</title>
        <authorList>
            <person name="Takahashi A."/>
            <person name="Kojima H."/>
            <person name="Watanabe M."/>
            <person name="Fukui M."/>
        </authorList>
    </citation>
    <scope>NUCLEOTIDE SEQUENCE</scope>
    <source>
        <strain evidence="7">SF6</strain>
    </source>
</reference>
<sequence>MAEHLDDTDVISRVLDGNSNAFALLVERHECHVTKIVAAHVPGDQVREIAHEAFIRAYTSLSGYKPLKPFQNWLTTIALRCCHDYWRVQYRRKESLVCDMSEDGQNWLDSVMSVSSTEAFEAMVNQQEARQVLDLILTQLSPMDRMVLTLTYLEEHTVKETAAMLDISVPNVKVRAFRAKRKLKIFLKRHGIQGGLHES</sequence>
<dbReference type="Proteomes" id="UP001053296">
    <property type="component" value="Chromosome"/>
</dbReference>
<dbReference type="SUPFAM" id="SSF88946">
    <property type="entry name" value="Sigma2 domain of RNA polymerase sigma factors"/>
    <property type="match status" value="1"/>
</dbReference>
<keyword evidence="8" id="KW-1185">Reference proteome</keyword>
<dbReference type="PANTHER" id="PTHR43133">
    <property type="entry name" value="RNA POLYMERASE ECF-TYPE SIGMA FACTO"/>
    <property type="match status" value="1"/>
</dbReference>
<dbReference type="Gene3D" id="1.10.1740.10">
    <property type="match status" value="1"/>
</dbReference>
<dbReference type="InterPro" id="IPR039425">
    <property type="entry name" value="RNA_pol_sigma-70-like"/>
</dbReference>
<dbReference type="InterPro" id="IPR014284">
    <property type="entry name" value="RNA_pol_sigma-70_dom"/>
</dbReference>
<organism evidence="7 8">
    <name type="scientific">Pseudodesulfovibrio sediminis</name>
    <dbReference type="NCBI Taxonomy" id="2810563"/>
    <lineage>
        <taxon>Bacteria</taxon>
        <taxon>Pseudomonadati</taxon>
        <taxon>Thermodesulfobacteriota</taxon>
        <taxon>Desulfovibrionia</taxon>
        <taxon>Desulfovibrionales</taxon>
        <taxon>Desulfovibrionaceae</taxon>
    </lineage>
</organism>
<evidence type="ECO:0000259" key="5">
    <source>
        <dbReference type="Pfam" id="PF04542"/>
    </source>
</evidence>
<feature type="domain" description="RNA polymerase sigma-70 region 2" evidence="5">
    <location>
        <begin position="25"/>
        <end position="91"/>
    </location>
</feature>
<accession>A0ABM7P3K4</accession>
<dbReference type="InterPro" id="IPR036388">
    <property type="entry name" value="WH-like_DNA-bd_sf"/>
</dbReference>
<dbReference type="InterPro" id="IPR013249">
    <property type="entry name" value="RNA_pol_sigma70_r4_t2"/>
</dbReference>
<proteinExistence type="inferred from homology"/>
<dbReference type="SUPFAM" id="SSF88659">
    <property type="entry name" value="Sigma3 and sigma4 domains of RNA polymerase sigma factors"/>
    <property type="match status" value="1"/>
</dbReference>
<dbReference type="PANTHER" id="PTHR43133:SF51">
    <property type="entry name" value="RNA POLYMERASE SIGMA FACTOR"/>
    <property type="match status" value="1"/>
</dbReference>
<dbReference type="InterPro" id="IPR013325">
    <property type="entry name" value="RNA_pol_sigma_r2"/>
</dbReference>
<evidence type="ECO:0000313" key="7">
    <source>
        <dbReference type="EMBL" id="BCS88233.1"/>
    </source>
</evidence>
<keyword evidence="2" id="KW-0805">Transcription regulation</keyword>